<dbReference type="InterPro" id="IPR019285">
    <property type="entry name" value="DUF2336"/>
</dbReference>
<name>A0A120FS25_9BRAD</name>
<comment type="caution">
    <text evidence="1">The sequence shown here is derived from an EMBL/GenBank/DDBJ whole genome shotgun (WGS) entry which is preliminary data.</text>
</comment>
<dbReference type="Pfam" id="PF10098">
    <property type="entry name" value="DUF2336"/>
    <property type="match status" value="1"/>
</dbReference>
<evidence type="ECO:0008006" key="3">
    <source>
        <dbReference type="Google" id="ProtNLM"/>
    </source>
</evidence>
<sequence length="368" mass="41414">MAQQPAQSIIAELEDAVRDGTTAKRVQTLRRVTDLFLNDGDRLNDDQVKVFDDVLCLLTARVETRARAELSKRLAPLDYAPFEVIQYLAWDDDISVAGDVLTQSSRLSNEALIEIARTKGQDHLFAISARENLPESVTDVIINRGEDKVIRRLAKNASAQFSDDGYSNIVARAEGDDELIEILGLRLDLPAKLLRDLLRRAKDAVRARLLAIAPAAVRDEIRKVLNDIAQEGATAPRRNYGVAEELVKLMKQLNELDDAAVYKFAESGKFDEVTVALAVLNDMPIEMIERLMLGPRSDLILIPCRSARLNWPTVETVLCKRPMTHPIDEVTLKVAERDYRRLSLETAQRTVRFWQLHNRLEKQPTAVG</sequence>
<gene>
    <name evidence="1" type="ORF">AS156_26950</name>
</gene>
<dbReference type="EMBL" id="LNCU01000010">
    <property type="protein sequence ID" value="KWV61039.1"/>
    <property type="molecule type" value="Genomic_DNA"/>
</dbReference>
<evidence type="ECO:0000313" key="2">
    <source>
        <dbReference type="Proteomes" id="UP000057737"/>
    </source>
</evidence>
<accession>A0A120FS25</accession>
<keyword evidence="2" id="KW-1185">Reference proteome</keyword>
<organism evidence="1 2">
    <name type="scientific">Bradyrhizobium macuxiense</name>
    <dbReference type="NCBI Taxonomy" id="1755647"/>
    <lineage>
        <taxon>Bacteria</taxon>
        <taxon>Pseudomonadati</taxon>
        <taxon>Pseudomonadota</taxon>
        <taxon>Alphaproteobacteria</taxon>
        <taxon>Hyphomicrobiales</taxon>
        <taxon>Nitrobacteraceae</taxon>
        <taxon>Bradyrhizobium</taxon>
    </lineage>
</organism>
<dbReference type="RefSeq" id="WP_066499139.1">
    <property type="nucleotide sequence ID" value="NZ_LNCU01000010.1"/>
</dbReference>
<reference evidence="1 2" key="1">
    <citation type="submission" date="2015-11" db="EMBL/GenBank/DDBJ databases">
        <title>Draft Genome Sequence of the Strain BR 10303 (Bradyrhizobium sp.) isolated from nodules of Centrolobium paraense.</title>
        <authorList>
            <person name="Zelli J.E."/>
            <person name="Simoes-Araujo J.L."/>
            <person name="Barauna A.C."/>
            <person name="Silva K."/>
        </authorList>
    </citation>
    <scope>NUCLEOTIDE SEQUENCE [LARGE SCALE GENOMIC DNA]</scope>
    <source>
        <strain evidence="1 2">BR 10303</strain>
    </source>
</reference>
<dbReference type="AlphaFoldDB" id="A0A120FS25"/>
<protein>
    <recommendedName>
        <fullName evidence="3">DUF2336 domain-containing protein</fullName>
    </recommendedName>
</protein>
<evidence type="ECO:0000313" key="1">
    <source>
        <dbReference type="EMBL" id="KWV61039.1"/>
    </source>
</evidence>
<dbReference type="OrthoDB" id="7888976at2"/>
<proteinExistence type="predicted"/>
<dbReference type="Proteomes" id="UP000057737">
    <property type="component" value="Unassembled WGS sequence"/>
</dbReference>